<accession>A0A7W7AL81</accession>
<dbReference type="EMBL" id="JACHNY010000007">
    <property type="protein sequence ID" value="MBB4619123.1"/>
    <property type="molecule type" value="Genomic_DNA"/>
</dbReference>
<dbReference type="AlphaFoldDB" id="A0A7W7AL81"/>
<sequence>MQHDTIQPPRAALVPSILIELHEGRWRATAVIAEDAEPIGVVGPSSATARSPAAALDELLGRHFALDVGDELPASLIAINRAVFAAFDGRGAS</sequence>
<gene>
    <name evidence="1" type="ORF">GGQ96_003273</name>
</gene>
<proteinExistence type="predicted"/>
<evidence type="ECO:0000313" key="1">
    <source>
        <dbReference type="EMBL" id="MBB4619123.1"/>
    </source>
</evidence>
<reference evidence="1 2" key="1">
    <citation type="submission" date="2020-08" db="EMBL/GenBank/DDBJ databases">
        <title>Genomic Encyclopedia of Type Strains, Phase IV (KMG-IV): sequencing the most valuable type-strain genomes for metagenomic binning, comparative biology and taxonomic classification.</title>
        <authorList>
            <person name="Goeker M."/>
        </authorList>
    </citation>
    <scope>NUCLEOTIDE SEQUENCE [LARGE SCALE GENOMIC DNA]</scope>
    <source>
        <strain evidence="1 2">DSM 15867</strain>
    </source>
</reference>
<comment type="caution">
    <text evidence="1">The sequence shown here is derived from an EMBL/GenBank/DDBJ whole genome shotgun (WGS) entry which is preliminary data.</text>
</comment>
<keyword evidence="2" id="KW-1185">Reference proteome</keyword>
<name>A0A7W7AL81_9SPHN</name>
<dbReference type="RefSeq" id="WP_184116569.1">
    <property type="nucleotide sequence ID" value="NZ_JACHNY010000007.1"/>
</dbReference>
<organism evidence="1 2">
    <name type="scientific">Sphingomonas abaci</name>
    <dbReference type="NCBI Taxonomy" id="237611"/>
    <lineage>
        <taxon>Bacteria</taxon>
        <taxon>Pseudomonadati</taxon>
        <taxon>Pseudomonadota</taxon>
        <taxon>Alphaproteobacteria</taxon>
        <taxon>Sphingomonadales</taxon>
        <taxon>Sphingomonadaceae</taxon>
        <taxon>Sphingomonas</taxon>
    </lineage>
</organism>
<dbReference type="Proteomes" id="UP000574769">
    <property type="component" value="Unassembled WGS sequence"/>
</dbReference>
<evidence type="ECO:0000313" key="2">
    <source>
        <dbReference type="Proteomes" id="UP000574769"/>
    </source>
</evidence>
<protein>
    <submittedName>
        <fullName evidence="1">Uncharacterized protein</fullName>
    </submittedName>
</protein>